<proteinExistence type="predicted"/>
<dbReference type="Proteomes" id="UP001215280">
    <property type="component" value="Unassembled WGS sequence"/>
</dbReference>
<feature type="region of interest" description="Disordered" evidence="1">
    <location>
        <begin position="287"/>
        <end position="306"/>
    </location>
</feature>
<comment type="caution">
    <text evidence="2">The sequence shown here is derived from an EMBL/GenBank/DDBJ whole genome shotgun (WGS) entry which is preliminary data.</text>
</comment>
<organism evidence="2 3">
    <name type="scientific">Mycena maculata</name>
    <dbReference type="NCBI Taxonomy" id="230809"/>
    <lineage>
        <taxon>Eukaryota</taxon>
        <taxon>Fungi</taxon>
        <taxon>Dikarya</taxon>
        <taxon>Basidiomycota</taxon>
        <taxon>Agaricomycotina</taxon>
        <taxon>Agaricomycetes</taxon>
        <taxon>Agaricomycetidae</taxon>
        <taxon>Agaricales</taxon>
        <taxon>Marasmiineae</taxon>
        <taxon>Mycenaceae</taxon>
        <taxon>Mycena</taxon>
    </lineage>
</organism>
<reference evidence="2" key="1">
    <citation type="submission" date="2023-03" db="EMBL/GenBank/DDBJ databases">
        <title>Massive genome expansion in bonnet fungi (Mycena s.s.) driven by repeated elements and novel gene families across ecological guilds.</title>
        <authorList>
            <consortium name="Lawrence Berkeley National Laboratory"/>
            <person name="Harder C.B."/>
            <person name="Miyauchi S."/>
            <person name="Viragh M."/>
            <person name="Kuo A."/>
            <person name="Thoen E."/>
            <person name="Andreopoulos B."/>
            <person name="Lu D."/>
            <person name="Skrede I."/>
            <person name="Drula E."/>
            <person name="Henrissat B."/>
            <person name="Morin E."/>
            <person name="Kohler A."/>
            <person name="Barry K."/>
            <person name="LaButti K."/>
            <person name="Morin E."/>
            <person name="Salamov A."/>
            <person name="Lipzen A."/>
            <person name="Mereny Z."/>
            <person name="Hegedus B."/>
            <person name="Baldrian P."/>
            <person name="Stursova M."/>
            <person name="Weitz H."/>
            <person name="Taylor A."/>
            <person name="Grigoriev I.V."/>
            <person name="Nagy L.G."/>
            <person name="Martin F."/>
            <person name="Kauserud H."/>
        </authorList>
    </citation>
    <scope>NUCLEOTIDE SEQUENCE</scope>
    <source>
        <strain evidence="2">CBHHK188m</strain>
    </source>
</reference>
<dbReference type="EMBL" id="JARJLG010000042">
    <property type="protein sequence ID" value="KAJ7762820.1"/>
    <property type="molecule type" value="Genomic_DNA"/>
</dbReference>
<evidence type="ECO:0000313" key="2">
    <source>
        <dbReference type="EMBL" id="KAJ7762820.1"/>
    </source>
</evidence>
<protein>
    <submittedName>
        <fullName evidence="2">Uncharacterized protein</fullName>
    </submittedName>
</protein>
<evidence type="ECO:0000313" key="3">
    <source>
        <dbReference type="Proteomes" id="UP001215280"/>
    </source>
</evidence>
<keyword evidence="3" id="KW-1185">Reference proteome</keyword>
<name>A0AAD7JGB7_9AGAR</name>
<gene>
    <name evidence="2" type="ORF">DFH07DRAFT_405070</name>
</gene>
<sequence length="306" mass="33666">MRKLLDAMVLDKRGKEIFDDWANPRAMDIACNIISAQMANMVTALSTAPSVSKLTPEFLRSWSLDRTVAQPADLIAPDVVRLLFAAVNADKSLAKNKKKKNDTALYSIIGQLTSRRSQQSLDFAGPMTLFWWKNGCSRETIEVLQSLGLSKGFDSALTMVGSIADFCIQDARVAARNPAGFMLNWDNYNQSTSEFVEQRPGGPSKVQSGTYAIVYRLRNPNPTAMALSPLLTRAESAPDLDFKISLYKVDHITASNFSERVKISASANVFRNGCKFLSSRGVFGPDPASEFSNQMERMPSPIAPGH</sequence>
<accession>A0AAD7JGB7</accession>
<dbReference type="AlphaFoldDB" id="A0AAD7JGB7"/>
<evidence type="ECO:0000256" key="1">
    <source>
        <dbReference type="SAM" id="MobiDB-lite"/>
    </source>
</evidence>